<name>A0A7W6A5G2_9CAUL</name>
<keyword evidence="1" id="KW-0812">Transmembrane</keyword>
<keyword evidence="1" id="KW-0472">Membrane</keyword>
<proteinExistence type="predicted"/>
<organism evidence="2 3">
    <name type="scientific">Brevundimonas mediterranea</name>
    <dbReference type="NCBI Taxonomy" id="74329"/>
    <lineage>
        <taxon>Bacteria</taxon>
        <taxon>Pseudomonadati</taxon>
        <taxon>Pseudomonadota</taxon>
        <taxon>Alphaproteobacteria</taxon>
        <taxon>Caulobacterales</taxon>
        <taxon>Caulobacteraceae</taxon>
        <taxon>Brevundimonas</taxon>
    </lineage>
</organism>
<evidence type="ECO:0000313" key="3">
    <source>
        <dbReference type="Proteomes" id="UP000532936"/>
    </source>
</evidence>
<evidence type="ECO:0000256" key="1">
    <source>
        <dbReference type="SAM" id="Phobius"/>
    </source>
</evidence>
<dbReference type="AlphaFoldDB" id="A0A7W6A5G2"/>
<accession>A0A7W6A5G2</accession>
<evidence type="ECO:0000313" key="2">
    <source>
        <dbReference type="EMBL" id="MBB3872601.1"/>
    </source>
</evidence>
<comment type="caution">
    <text evidence="2">The sequence shown here is derived from an EMBL/GenBank/DDBJ whole genome shotgun (WGS) entry which is preliminary data.</text>
</comment>
<gene>
    <name evidence="2" type="ORF">GGR11_002154</name>
</gene>
<keyword evidence="1" id="KW-1133">Transmembrane helix</keyword>
<reference evidence="2 3" key="1">
    <citation type="submission" date="2020-08" db="EMBL/GenBank/DDBJ databases">
        <title>Genomic Encyclopedia of Type Strains, Phase IV (KMG-IV): sequencing the most valuable type-strain genomes for metagenomic binning, comparative biology and taxonomic classification.</title>
        <authorList>
            <person name="Goeker M."/>
        </authorList>
    </citation>
    <scope>NUCLEOTIDE SEQUENCE [LARGE SCALE GENOMIC DNA]</scope>
    <source>
        <strain evidence="2 3">DSM 14878</strain>
    </source>
</reference>
<dbReference type="Proteomes" id="UP000532936">
    <property type="component" value="Unassembled WGS sequence"/>
</dbReference>
<feature type="transmembrane region" description="Helical" evidence="1">
    <location>
        <begin position="35"/>
        <end position="52"/>
    </location>
</feature>
<protein>
    <submittedName>
        <fullName evidence="2">Uncharacterized protein</fullName>
    </submittedName>
</protein>
<dbReference type="EMBL" id="JACIDA010000002">
    <property type="protein sequence ID" value="MBB3872601.1"/>
    <property type="molecule type" value="Genomic_DNA"/>
</dbReference>
<sequence length="62" mass="6993">MSKLSLALWAALATFLIGTFRTSFPAEWGGRPGLFALVVVAVPTLAWTIEYTRRRQRLGDRR</sequence>